<dbReference type="RefSeq" id="WP_055265194.1">
    <property type="nucleotide sequence ID" value="NZ_CABIXQ010000008.1"/>
</dbReference>
<dbReference type="AlphaFoldDB" id="A0A174EQC2"/>
<evidence type="ECO:0000256" key="1">
    <source>
        <dbReference type="SAM" id="Phobius"/>
    </source>
</evidence>
<gene>
    <name evidence="3" type="ORF">ERS852471_01481</name>
</gene>
<organism evidence="3 4">
    <name type="scientific">Clostridium disporicum</name>
    <dbReference type="NCBI Taxonomy" id="84024"/>
    <lineage>
        <taxon>Bacteria</taxon>
        <taxon>Bacillati</taxon>
        <taxon>Bacillota</taxon>
        <taxon>Clostridia</taxon>
        <taxon>Eubacteriales</taxon>
        <taxon>Clostridiaceae</taxon>
        <taxon>Clostridium</taxon>
    </lineage>
</organism>
<dbReference type="InterPro" id="IPR003848">
    <property type="entry name" value="DUF218"/>
</dbReference>
<accession>A0A174EQC2</accession>
<dbReference type="OrthoDB" id="9782395at2"/>
<proteinExistence type="predicted"/>
<dbReference type="PANTHER" id="PTHR30336:SF6">
    <property type="entry name" value="INTEGRAL MEMBRANE PROTEIN"/>
    <property type="match status" value="1"/>
</dbReference>
<feature type="transmembrane region" description="Helical" evidence="1">
    <location>
        <begin position="6"/>
        <end position="26"/>
    </location>
</feature>
<dbReference type="Pfam" id="PF02698">
    <property type="entry name" value="DUF218"/>
    <property type="match status" value="1"/>
</dbReference>
<protein>
    <submittedName>
        <fullName evidence="3">Putative SanA protein</fullName>
    </submittedName>
</protein>
<dbReference type="EMBL" id="CYZX01000008">
    <property type="protein sequence ID" value="CUO38679.1"/>
    <property type="molecule type" value="Genomic_DNA"/>
</dbReference>
<dbReference type="PANTHER" id="PTHR30336">
    <property type="entry name" value="INNER MEMBRANE PROTEIN, PROBABLE PERMEASE"/>
    <property type="match status" value="1"/>
</dbReference>
<sequence length="207" mass="23917">MEYILWGCLIIVILAALSFITILLIIKNYDKRYILNKNSVIGKCDAVIVLGAGVRADGNPCDLLADRIKTGVEAYLNNDCKAILLTGEEKDETYNEVLVMKRWIKRNYEEIDSNIILLDGLGLCTYDSMYRAKEIFHINSAIISTNRYHLPRAIYIARRLGIKAYGIPSDLRPYDRMKKYKRREVLAQIKDFFLVNIEILKRHKLNV</sequence>
<keyword evidence="1" id="KW-0472">Membrane</keyword>
<name>A0A174EQC2_9CLOT</name>
<dbReference type="CDD" id="cd06259">
    <property type="entry name" value="YdcF-like"/>
    <property type="match status" value="1"/>
</dbReference>
<evidence type="ECO:0000313" key="3">
    <source>
        <dbReference type="EMBL" id="CUO38679.1"/>
    </source>
</evidence>
<dbReference type="Proteomes" id="UP000095594">
    <property type="component" value="Unassembled WGS sequence"/>
</dbReference>
<reference evidence="3 4" key="1">
    <citation type="submission" date="2015-09" db="EMBL/GenBank/DDBJ databases">
        <authorList>
            <consortium name="Pathogen Informatics"/>
        </authorList>
    </citation>
    <scope>NUCLEOTIDE SEQUENCE [LARGE SCALE GENOMIC DNA]</scope>
    <source>
        <strain evidence="3 4">2789STDY5834856</strain>
    </source>
</reference>
<feature type="domain" description="DUF218" evidence="2">
    <location>
        <begin position="45"/>
        <end position="174"/>
    </location>
</feature>
<keyword evidence="1" id="KW-0812">Transmembrane</keyword>
<evidence type="ECO:0000259" key="2">
    <source>
        <dbReference type="Pfam" id="PF02698"/>
    </source>
</evidence>
<dbReference type="GO" id="GO:0005886">
    <property type="term" value="C:plasma membrane"/>
    <property type="evidence" value="ECO:0007669"/>
    <property type="project" value="TreeGrafter"/>
</dbReference>
<dbReference type="InterPro" id="IPR051599">
    <property type="entry name" value="Cell_Envelope_Assoc"/>
</dbReference>
<keyword evidence="1" id="KW-1133">Transmembrane helix</keyword>
<evidence type="ECO:0000313" key="4">
    <source>
        <dbReference type="Proteomes" id="UP000095594"/>
    </source>
</evidence>